<feature type="region of interest" description="Disordered" evidence="1">
    <location>
        <begin position="420"/>
        <end position="446"/>
    </location>
</feature>
<proteinExistence type="predicted"/>
<evidence type="ECO:0000313" key="2">
    <source>
        <dbReference type="EMBL" id="KON87457.1"/>
    </source>
</evidence>
<keyword evidence="3" id="KW-1185">Reference proteome</keyword>
<organism evidence="2 3">
    <name type="scientific">Sporosarcina globispora</name>
    <name type="common">Bacillus globisporus</name>
    <dbReference type="NCBI Taxonomy" id="1459"/>
    <lineage>
        <taxon>Bacteria</taxon>
        <taxon>Bacillati</taxon>
        <taxon>Bacillota</taxon>
        <taxon>Bacilli</taxon>
        <taxon>Bacillales</taxon>
        <taxon>Caryophanaceae</taxon>
        <taxon>Sporosarcina</taxon>
    </lineage>
</organism>
<accession>A0A0M0GD71</accession>
<sequence length="446" mass="51465">MALKNRTTIKLNKKHEGKEFRNEFRFVGLVKPVRKKEVDGDNWFDVPFYQNTKTQTKKDRRVLQFNVETAYRNELKVELAGMEKDVAYIYSSKHKKSAPVDWNDRENKAAYPDETYHYIQQEWDKTEAISKYLVEGMWVDVRGHYEFDKFENDEGQEFKSVKRIIDNVYPLKNGEVEIKGLKKDDAFRVYDSESEGIQLGFGKANDEGVAAIKVGWLNPEGGELFVCKLDGETEGKRTKLEYTEDGVETDRITVRNNVTNDIQLIALDGKKEYVPYVRNFKSPDFFEVNSFEMQIGIKSTYQDEQTKDTKVNAVYLAYGKEKSVPKDVELTVYHKEAEEGKTPFADAFARLNRLDFLVVEGIDNNRAEFAMVEVEESEDDNPFEDVGEKVASYEQVSTGTKKGLEILTYVGGTYKKELLTDEEITEEQQNEDPFSSVNISDDDLPF</sequence>
<feature type="compositionally biased region" description="Acidic residues" evidence="1">
    <location>
        <begin position="420"/>
        <end position="430"/>
    </location>
</feature>
<reference evidence="3" key="1">
    <citation type="submission" date="2015-07" db="EMBL/GenBank/DDBJ databases">
        <title>Fjat-10036 dsm4.</title>
        <authorList>
            <person name="Liu B."/>
            <person name="Wang J."/>
            <person name="Zhu Y."/>
            <person name="Liu G."/>
            <person name="Chen Q."/>
            <person name="Chen Z."/>
            <person name="Lan J."/>
            <person name="Che J."/>
            <person name="Ge C."/>
            <person name="Shi H."/>
            <person name="Pan Z."/>
            <person name="Liu X."/>
        </authorList>
    </citation>
    <scope>NUCLEOTIDE SEQUENCE [LARGE SCALE GENOMIC DNA]</scope>
    <source>
        <strain evidence="3">DSM 4</strain>
    </source>
</reference>
<dbReference type="PATRIC" id="fig|1459.3.peg.2559"/>
<comment type="caution">
    <text evidence="2">The sequence shown here is derived from an EMBL/GenBank/DDBJ whole genome shotgun (WGS) entry which is preliminary data.</text>
</comment>
<evidence type="ECO:0000256" key="1">
    <source>
        <dbReference type="SAM" id="MobiDB-lite"/>
    </source>
</evidence>
<dbReference type="STRING" id="1459.AF332_11875"/>
<dbReference type="Proteomes" id="UP000037109">
    <property type="component" value="Unassembled WGS sequence"/>
</dbReference>
<evidence type="ECO:0000313" key="3">
    <source>
        <dbReference type="Proteomes" id="UP000037109"/>
    </source>
</evidence>
<gene>
    <name evidence="2" type="ORF">AF332_11875</name>
</gene>
<name>A0A0M0GD71_SPOGL</name>
<protein>
    <submittedName>
        <fullName evidence="2">Uncharacterized protein</fullName>
    </submittedName>
</protein>
<dbReference type="AlphaFoldDB" id="A0A0M0GD71"/>
<dbReference type="EMBL" id="LGUF01000007">
    <property type="protein sequence ID" value="KON87457.1"/>
    <property type="molecule type" value="Genomic_DNA"/>
</dbReference>
<dbReference type="OrthoDB" id="2941888at2"/>
<dbReference type="RefSeq" id="WP_053434811.1">
    <property type="nucleotide sequence ID" value="NZ_LGUF01000007.1"/>
</dbReference>